<evidence type="ECO:0000313" key="1">
    <source>
        <dbReference type="EMBL" id="KAI4366787.1"/>
    </source>
</evidence>
<dbReference type="Proteomes" id="UP001057402">
    <property type="component" value="Chromosome 6"/>
</dbReference>
<reference evidence="2" key="1">
    <citation type="journal article" date="2023" name="Front. Plant Sci.">
        <title>Chromosomal-level genome assembly of Melastoma candidum provides insights into trichome evolution.</title>
        <authorList>
            <person name="Zhong Y."/>
            <person name="Wu W."/>
            <person name="Sun C."/>
            <person name="Zou P."/>
            <person name="Liu Y."/>
            <person name="Dai S."/>
            <person name="Zhou R."/>
        </authorList>
    </citation>
    <scope>NUCLEOTIDE SEQUENCE [LARGE SCALE GENOMIC DNA]</scope>
</reference>
<name>A0ACB9QMV7_9MYRT</name>
<proteinExistence type="predicted"/>
<comment type="caution">
    <text evidence="1">The sequence shown here is derived from an EMBL/GenBank/DDBJ whole genome shotgun (WGS) entry which is preliminary data.</text>
</comment>
<protein>
    <submittedName>
        <fullName evidence="1">Uncharacterized protein</fullName>
    </submittedName>
</protein>
<dbReference type="EMBL" id="CM042885">
    <property type="protein sequence ID" value="KAI4366787.1"/>
    <property type="molecule type" value="Genomic_DNA"/>
</dbReference>
<sequence length="110" mass="11965">MQGNRGVLGVGLGGHGAQHPVHEVNEGCRLHVLLRAVANEQTTADLIHAELLLQFTLTSFQDFPWLLDVQPHEALLLVEGVGPVRLPPREVLQLSVCDKEVSGTMLAEET</sequence>
<organism evidence="1 2">
    <name type="scientific">Melastoma candidum</name>
    <dbReference type="NCBI Taxonomy" id="119954"/>
    <lineage>
        <taxon>Eukaryota</taxon>
        <taxon>Viridiplantae</taxon>
        <taxon>Streptophyta</taxon>
        <taxon>Embryophyta</taxon>
        <taxon>Tracheophyta</taxon>
        <taxon>Spermatophyta</taxon>
        <taxon>Magnoliopsida</taxon>
        <taxon>eudicotyledons</taxon>
        <taxon>Gunneridae</taxon>
        <taxon>Pentapetalae</taxon>
        <taxon>rosids</taxon>
        <taxon>malvids</taxon>
        <taxon>Myrtales</taxon>
        <taxon>Melastomataceae</taxon>
        <taxon>Melastomatoideae</taxon>
        <taxon>Melastomateae</taxon>
        <taxon>Melastoma</taxon>
    </lineage>
</organism>
<gene>
    <name evidence="1" type="ORF">MLD38_022613</name>
</gene>
<keyword evidence="2" id="KW-1185">Reference proteome</keyword>
<accession>A0ACB9QMV7</accession>
<evidence type="ECO:0000313" key="2">
    <source>
        <dbReference type="Proteomes" id="UP001057402"/>
    </source>
</evidence>